<organism evidence="1 2">
    <name type="scientific">Cichorium intybus</name>
    <name type="common">Chicory</name>
    <dbReference type="NCBI Taxonomy" id="13427"/>
    <lineage>
        <taxon>Eukaryota</taxon>
        <taxon>Viridiplantae</taxon>
        <taxon>Streptophyta</taxon>
        <taxon>Embryophyta</taxon>
        <taxon>Tracheophyta</taxon>
        <taxon>Spermatophyta</taxon>
        <taxon>Magnoliopsida</taxon>
        <taxon>eudicotyledons</taxon>
        <taxon>Gunneridae</taxon>
        <taxon>Pentapetalae</taxon>
        <taxon>asterids</taxon>
        <taxon>campanulids</taxon>
        <taxon>Asterales</taxon>
        <taxon>Asteraceae</taxon>
        <taxon>Cichorioideae</taxon>
        <taxon>Cichorieae</taxon>
        <taxon>Cichoriinae</taxon>
        <taxon>Cichorium</taxon>
    </lineage>
</organism>
<dbReference type="Proteomes" id="UP001055811">
    <property type="component" value="Linkage Group LG03"/>
</dbReference>
<accession>A0ACB9F1D4</accession>
<reference evidence="1 2" key="2">
    <citation type="journal article" date="2022" name="Mol. Ecol. Resour.">
        <title>The genomes of chicory, endive, great burdock and yacon provide insights into Asteraceae paleo-polyploidization history and plant inulin production.</title>
        <authorList>
            <person name="Fan W."/>
            <person name="Wang S."/>
            <person name="Wang H."/>
            <person name="Wang A."/>
            <person name="Jiang F."/>
            <person name="Liu H."/>
            <person name="Zhao H."/>
            <person name="Xu D."/>
            <person name="Zhang Y."/>
        </authorList>
    </citation>
    <scope>NUCLEOTIDE SEQUENCE [LARGE SCALE GENOMIC DNA]</scope>
    <source>
        <strain evidence="2">cv. Punajuju</strain>
        <tissue evidence="1">Leaves</tissue>
    </source>
</reference>
<evidence type="ECO:0000313" key="1">
    <source>
        <dbReference type="EMBL" id="KAI3764613.1"/>
    </source>
</evidence>
<keyword evidence="2" id="KW-1185">Reference proteome</keyword>
<dbReference type="EMBL" id="CM042011">
    <property type="protein sequence ID" value="KAI3764613.1"/>
    <property type="molecule type" value="Genomic_DNA"/>
</dbReference>
<protein>
    <submittedName>
        <fullName evidence="1">Uncharacterized protein</fullName>
    </submittedName>
</protein>
<reference evidence="2" key="1">
    <citation type="journal article" date="2022" name="Mol. Ecol. Resour.">
        <title>The genomes of chicory, endive, great burdock and yacon provide insights into Asteraceae palaeo-polyploidization history and plant inulin production.</title>
        <authorList>
            <person name="Fan W."/>
            <person name="Wang S."/>
            <person name="Wang H."/>
            <person name="Wang A."/>
            <person name="Jiang F."/>
            <person name="Liu H."/>
            <person name="Zhao H."/>
            <person name="Xu D."/>
            <person name="Zhang Y."/>
        </authorList>
    </citation>
    <scope>NUCLEOTIDE SEQUENCE [LARGE SCALE GENOMIC DNA]</scope>
    <source>
        <strain evidence="2">cv. Punajuju</strain>
    </source>
</reference>
<proteinExistence type="predicted"/>
<name>A0ACB9F1D4_CICIN</name>
<evidence type="ECO:0000313" key="2">
    <source>
        <dbReference type="Proteomes" id="UP001055811"/>
    </source>
</evidence>
<comment type="caution">
    <text evidence="1">The sequence shown here is derived from an EMBL/GenBank/DDBJ whole genome shotgun (WGS) entry which is preliminary data.</text>
</comment>
<sequence>MSINFHKLQGRKAYMSHLENIYNQNNVSWFTPVELFKPWYAHGIAEAFLRTTNLSFPLKIYEIGGGSGTCAKGIMDFIMFNAPTWVYNNMSYTYVPSFSFKSWDVEQQPCWVIMLEVLDNLPHSPVTRNRSGQYARAISIFDQTLREDPTYPEALIGRGTAYAFNRELDSAVADFTKAIQSNPSAGHGLLAIADLSKSLEFEPDSTNILHERGIVNLKVKDFYAATVDLSACVKLDKDNESAYTYLPRLYHQLFQIHHQLFDEIPLRDVSFLKLIIYRLFLQHSGTRYQKKTRAEHGLPLVTINCRNNNKNTFFNFLSKLKKAI</sequence>
<gene>
    <name evidence="1" type="ORF">L2E82_14624</name>
</gene>